<feature type="region of interest" description="Disordered" evidence="1">
    <location>
        <begin position="1"/>
        <end position="43"/>
    </location>
</feature>
<protein>
    <submittedName>
        <fullName evidence="2">Uncharacterized protein</fullName>
    </submittedName>
</protein>
<evidence type="ECO:0000313" key="2">
    <source>
        <dbReference type="EMBL" id="PIN22442.1"/>
    </source>
</evidence>
<dbReference type="AlphaFoldDB" id="A0A2G9HY39"/>
<feature type="compositionally biased region" description="Polar residues" evidence="1">
    <location>
        <begin position="1"/>
        <end position="20"/>
    </location>
</feature>
<dbReference type="EMBL" id="NKXS01000759">
    <property type="protein sequence ID" value="PIN22442.1"/>
    <property type="molecule type" value="Genomic_DNA"/>
</dbReference>
<proteinExistence type="predicted"/>
<sequence>MKTNNTLRAPLITSSSQTSPLGKPTSKVHPSSRPSARTPFSAVAPPQYIQVGRLQLRLTLDTIMEETMSDDYSCMESCNVVISEDKEASESVFSSKSFYKTCFWEVQDRNVPSFSYNFRCV</sequence>
<gene>
    <name evidence="2" type="ORF">CDL12_04841</name>
</gene>
<comment type="caution">
    <text evidence="2">The sequence shown here is derived from an EMBL/GenBank/DDBJ whole genome shotgun (WGS) entry which is preliminary data.</text>
</comment>
<name>A0A2G9HY39_9LAMI</name>
<reference evidence="3" key="1">
    <citation type="journal article" date="2018" name="Gigascience">
        <title>Genome assembly of the Pink Ipe (Handroanthus impetiginosus, Bignoniaceae), a highly valued, ecologically keystone Neotropical timber forest tree.</title>
        <authorList>
            <person name="Silva-Junior O.B."/>
            <person name="Grattapaglia D."/>
            <person name="Novaes E."/>
            <person name="Collevatti R.G."/>
        </authorList>
    </citation>
    <scope>NUCLEOTIDE SEQUENCE [LARGE SCALE GENOMIC DNA]</scope>
    <source>
        <strain evidence="3">cv. UFG-1</strain>
    </source>
</reference>
<accession>A0A2G9HY39</accession>
<evidence type="ECO:0000256" key="1">
    <source>
        <dbReference type="SAM" id="MobiDB-lite"/>
    </source>
</evidence>
<keyword evidence="3" id="KW-1185">Reference proteome</keyword>
<dbReference type="Proteomes" id="UP000231279">
    <property type="component" value="Unassembled WGS sequence"/>
</dbReference>
<organism evidence="2 3">
    <name type="scientific">Handroanthus impetiginosus</name>
    <dbReference type="NCBI Taxonomy" id="429701"/>
    <lineage>
        <taxon>Eukaryota</taxon>
        <taxon>Viridiplantae</taxon>
        <taxon>Streptophyta</taxon>
        <taxon>Embryophyta</taxon>
        <taxon>Tracheophyta</taxon>
        <taxon>Spermatophyta</taxon>
        <taxon>Magnoliopsida</taxon>
        <taxon>eudicotyledons</taxon>
        <taxon>Gunneridae</taxon>
        <taxon>Pentapetalae</taxon>
        <taxon>asterids</taxon>
        <taxon>lamiids</taxon>
        <taxon>Lamiales</taxon>
        <taxon>Bignoniaceae</taxon>
        <taxon>Crescentiina</taxon>
        <taxon>Tabebuia alliance</taxon>
        <taxon>Handroanthus</taxon>
    </lineage>
</organism>
<evidence type="ECO:0000313" key="3">
    <source>
        <dbReference type="Proteomes" id="UP000231279"/>
    </source>
</evidence>
<dbReference type="OrthoDB" id="913175at2759"/>